<accession>A0AAV0WQY7</accession>
<keyword evidence="10" id="KW-1185">Reference proteome</keyword>
<evidence type="ECO:0000256" key="1">
    <source>
        <dbReference type="ARBA" id="ARBA00001968"/>
    </source>
</evidence>
<reference evidence="9 10" key="1">
    <citation type="submission" date="2023-01" db="EMBL/GenBank/DDBJ databases">
        <authorList>
            <person name="Whitehead M."/>
        </authorList>
    </citation>
    <scope>NUCLEOTIDE SEQUENCE [LARGE SCALE GENOMIC DNA]</scope>
</reference>
<dbReference type="InterPro" id="IPR027806">
    <property type="entry name" value="HARBI1_dom"/>
</dbReference>
<sequence length="280" mass="32161">MANLETYRQLGDRFDVSKSNAHGIVRKFISIMKVHKHKFIKWPRGNAIHQTLQDFKYLRPKAFPGAFMALDGCHIKVPVPWIKRTRMRHVDQRCYINRKHVASVVLQGICDSNQKFTNIFAGWPGASHDARIFRKSNIGVALNGPLQNLVPENCYILADSAYPLSNNVMVPYRDNGALTPEKHNFNRILSSSRVVIELTFGKLLGRFRRFKYLEVYNKDFCGAFISAACCLHNICMDQNDQIDCTDYTSQNQESNFNISEINLNATNKRDEICNELSRNI</sequence>
<comment type="cofactor">
    <cofactor evidence="1">
        <name>a divalent metal cation</name>
        <dbReference type="ChEBI" id="CHEBI:60240"/>
    </cofactor>
</comment>
<comment type="similarity">
    <text evidence="3">Belongs to the HARBI1 family.</text>
</comment>
<dbReference type="InterPro" id="IPR045249">
    <property type="entry name" value="HARBI1-like"/>
</dbReference>
<dbReference type="GO" id="GO:0016787">
    <property type="term" value="F:hydrolase activity"/>
    <property type="evidence" value="ECO:0007669"/>
    <property type="project" value="UniProtKB-KW"/>
</dbReference>
<dbReference type="EMBL" id="CARXXK010000002">
    <property type="protein sequence ID" value="CAI6358409.1"/>
    <property type="molecule type" value="Genomic_DNA"/>
</dbReference>
<dbReference type="GO" id="GO:0046872">
    <property type="term" value="F:metal ion binding"/>
    <property type="evidence" value="ECO:0007669"/>
    <property type="project" value="UniProtKB-KW"/>
</dbReference>
<keyword evidence="4" id="KW-0540">Nuclease</keyword>
<dbReference type="PANTHER" id="PTHR22930:SF85">
    <property type="entry name" value="GH03217P-RELATED"/>
    <property type="match status" value="1"/>
</dbReference>
<evidence type="ECO:0000256" key="2">
    <source>
        <dbReference type="ARBA" id="ARBA00004123"/>
    </source>
</evidence>
<evidence type="ECO:0000259" key="8">
    <source>
        <dbReference type="Pfam" id="PF13359"/>
    </source>
</evidence>
<name>A0AAV0WQY7_9HEMI</name>
<gene>
    <name evidence="9" type="ORF">MEUPH1_LOCUS13925</name>
</gene>
<protein>
    <recommendedName>
        <fullName evidence="8">DDE Tnp4 domain-containing protein</fullName>
    </recommendedName>
</protein>
<comment type="caution">
    <text evidence="9">The sequence shown here is derived from an EMBL/GenBank/DDBJ whole genome shotgun (WGS) entry which is preliminary data.</text>
</comment>
<evidence type="ECO:0000256" key="6">
    <source>
        <dbReference type="ARBA" id="ARBA00022801"/>
    </source>
</evidence>
<dbReference type="GO" id="GO:0004518">
    <property type="term" value="F:nuclease activity"/>
    <property type="evidence" value="ECO:0007669"/>
    <property type="project" value="UniProtKB-KW"/>
</dbReference>
<dbReference type="Proteomes" id="UP001160148">
    <property type="component" value="Unassembled WGS sequence"/>
</dbReference>
<dbReference type="AlphaFoldDB" id="A0AAV0WQY7"/>
<dbReference type="GO" id="GO:0005634">
    <property type="term" value="C:nucleus"/>
    <property type="evidence" value="ECO:0007669"/>
    <property type="project" value="UniProtKB-SubCell"/>
</dbReference>
<evidence type="ECO:0000256" key="3">
    <source>
        <dbReference type="ARBA" id="ARBA00006958"/>
    </source>
</evidence>
<proteinExistence type="inferred from homology"/>
<comment type="subcellular location">
    <subcellularLocation>
        <location evidence="2">Nucleus</location>
    </subcellularLocation>
</comment>
<evidence type="ECO:0000256" key="5">
    <source>
        <dbReference type="ARBA" id="ARBA00022723"/>
    </source>
</evidence>
<dbReference type="PANTHER" id="PTHR22930">
    <property type="match status" value="1"/>
</dbReference>
<evidence type="ECO:0000256" key="4">
    <source>
        <dbReference type="ARBA" id="ARBA00022722"/>
    </source>
</evidence>
<evidence type="ECO:0000313" key="10">
    <source>
        <dbReference type="Proteomes" id="UP001160148"/>
    </source>
</evidence>
<keyword evidence="5" id="KW-0479">Metal-binding</keyword>
<keyword evidence="6" id="KW-0378">Hydrolase</keyword>
<feature type="domain" description="DDE Tnp4" evidence="8">
    <location>
        <begin position="70"/>
        <end position="233"/>
    </location>
</feature>
<evidence type="ECO:0000256" key="7">
    <source>
        <dbReference type="ARBA" id="ARBA00023242"/>
    </source>
</evidence>
<keyword evidence="7" id="KW-0539">Nucleus</keyword>
<evidence type="ECO:0000313" key="9">
    <source>
        <dbReference type="EMBL" id="CAI6358409.1"/>
    </source>
</evidence>
<dbReference type="Pfam" id="PF13359">
    <property type="entry name" value="DDE_Tnp_4"/>
    <property type="match status" value="1"/>
</dbReference>
<organism evidence="9 10">
    <name type="scientific">Macrosiphum euphorbiae</name>
    <name type="common">potato aphid</name>
    <dbReference type="NCBI Taxonomy" id="13131"/>
    <lineage>
        <taxon>Eukaryota</taxon>
        <taxon>Metazoa</taxon>
        <taxon>Ecdysozoa</taxon>
        <taxon>Arthropoda</taxon>
        <taxon>Hexapoda</taxon>
        <taxon>Insecta</taxon>
        <taxon>Pterygota</taxon>
        <taxon>Neoptera</taxon>
        <taxon>Paraneoptera</taxon>
        <taxon>Hemiptera</taxon>
        <taxon>Sternorrhyncha</taxon>
        <taxon>Aphidomorpha</taxon>
        <taxon>Aphidoidea</taxon>
        <taxon>Aphididae</taxon>
        <taxon>Macrosiphini</taxon>
        <taxon>Macrosiphum</taxon>
    </lineage>
</organism>